<sequence length="203" mass="23383">MELQGFNKFQEILHHNHRPPSIGFAENVSTGDINRFASRIRVAKNFRGINLDGYAENTVYGYDGFFQVFLTHSALEVFMEIMSIKNLGLLEAKIEQYNPEQVIQLFIEKDPKNLLYEFLYQRLTSNKLKDNLNKCHTGSSNNVAYISASIRHIFAHGYLCAYSGGIKPRQVHTICTSISEFLLCFMDLEFAKKIESYYQNIFG</sequence>
<dbReference type="AlphaFoldDB" id="A0A0V7ZF13"/>
<reference evidence="1 3" key="1">
    <citation type="journal article" date="2015" name="Genome Announc.">
        <title>Draft Genome of the Euendolithic (true boring) Cyanobacterium Mastigocoleus testarum strain BC008.</title>
        <authorList>
            <person name="Guida B.S."/>
            <person name="Garcia-Pichel F."/>
        </authorList>
    </citation>
    <scope>NUCLEOTIDE SEQUENCE [LARGE SCALE GENOMIC DNA]</scope>
    <source>
        <strain evidence="1 3">BC008</strain>
    </source>
</reference>
<evidence type="ECO:0000313" key="3">
    <source>
        <dbReference type="Proteomes" id="UP000053372"/>
    </source>
</evidence>
<name>A0A0V7ZF13_9CYAN</name>
<dbReference type="Proteomes" id="UP000053372">
    <property type="component" value="Unassembled WGS sequence"/>
</dbReference>
<gene>
    <name evidence="1" type="ORF">BC008_12775</name>
    <name evidence="2" type="ORF">BC008_12820</name>
</gene>
<keyword evidence="3" id="KW-1185">Reference proteome</keyword>
<proteinExistence type="predicted"/>
<accession>A0A0V7ZF13</accession>
<dbReference type="OrthoDB" id="191053at2"/>
<dbReference type="EMBL" id="LMTZ01000142">
    <property type="protein sequence ID" value="KST63172.1"/>
    <property type="molecule type" value="Genomic_DNA"/>
</dbReference>
<comment type="caution">
    <text evidence="1">The sequence shown here is derived from an EMBL/GenBank/DDBJ whole genome shotgun (WGS) entry which is preliminary data.</text>
</comment>
<dbReference type="EMBL" id="LMTZ01000141">
    <property type="protein sequence ID" value="KST63184.1"/>
    <property type="molecule type" value="Genomic_DNA"/>
</dbReference>
<evidence type="ECO:0000313" key="2">
    <source>
        <dbReference type="EMBL" id="KST63184.1"/>
    </source>
</evidence>
<evidence type="ECO:0000313" key="1">
    <source>
        <dbReference type="EMBL" id="KST63172.1"/>
    </source>
</evidence>
<dbReference type="RefSeq" id="WP_027845443.1">
    <property type="nucleotide sequence ID" value="NZ_LMTZ01000141.1"/>
</dbReference>
<protein>
    <submittedName>
        <fullName evidence="1">Uncharacterized protein</fullName>
    </submittedName>
</protein>
<organism evidence="1 3">
    <name type="scientific">Mastigocoleus testarum BC008</name>
    <dbReference type="NCBI Taxonomy" id="371196"/>
    <lineage>
        <taxon>Bacteria</taxon>
        <taxon>Bacillati</taxon>
        <taxon>Cyanobacteriota</taxon>
        <taxon>Cyanophyceae</taxon>
        <taxon>Nostocales</taxon>
        <taxon>Hapalosiphonaceae</taxon>
        <taxon>Mastigocoleus</taxon>
    </lineage>
</organism>